<feature type="chain" id="PRO_5017043511" description="Secreted protein" evidence="1">
    <location>
        <begin position="19"/>
        <end position="70"/>
    </location>
</feature>
<name>A0A368GX57_ANCCA</name>
<organism evidence="2 3">
    <name type="scientific">Ancylostoma caninum</name>
    <name type="common">Dog hookworm</name>
    <dbReference type="NCBI Taxonomy" id="29170"/>
    <lineage>
        <taxon>Eukaryota</taxon>
        <taxon>Metazoa</taxon>
        <taxon>Ecdysozoa</taxon>
        <taxon>Nematoda</taxon>
        <taxon>Chromadorea</taxon>
        <taxon>Rhabditida</taxon>
        <taxon>Rhabditina</taxon>
        <taxon>Rhabditomorpha</taxon>
        <taxon>Strongyloidea</taxon>
        <taxon>Ancylostomatidae</taxon>
        <taxon>Ancylostomatinae</taxon>
        <taxon>Ancylostoma</taxon>
    </lineage>
</organism>
<evidence type="ECO:0000313" key="3">
    <source>
        <dbReference type="Proteomes" id="UP000252519"/>
    </source>
</evidence>
<keyword evidence="3" id="KW-1185">Reference proteome</keyword>
<feature type="signal peptide" evidence="1">
    <location>
        <begin position="1"/>
        <end position="18"/>
    </location>
</feature>
<proteinExistence type="predicted"/>
<evidence type="ECO:0000256" key="1">
    <source>
        <dbReference type="SAM" id="SignalP"/>
    </source>
</evidence>
<keyword evidence="1" id="KW-0732">Signal</keyword>
<gene>
    <name evidence="2" type="ORF">ANCCAN_06361</name>
</gene>
<dbReference type="AlphaFoldDB" id="A0A368GX57"/>
<protein>
    <recommendedName>
        <fullName evidence="4">Secreted protein</fullName>
    </recommendedName>
</protein>
<dbReference type="Proteomes" id="UP000252519">
    <property type="component" value="Unassembled WGS sequence"/>
</dbReference>
<dbReference type="STRING" id="29170.A0A368GX57"/>
<reference evidence="2 3" key="1">
    <citation type="submission" date="2014-10" db="EMBL/GenBank/DDBJ databases">
        <title>Draft genome of the hookworm Ancylostoma caninum.</title>
        <authorList>
            <person name="Mitreva M."/>
        </authorList>
    </citation>
    <scope>NUCLEOTIDE SEQUENCE [LARGE SCALE GENOMIC DNA]</scope>
    <source>
        <strain evidence="2 3">Baltimore</strain>
    </source>
</reference>
<evidence type="ECO:0000313" key="2">
    <source>
        <dbReference type="EMBL" id="RCN47587.1"/>
    </source>
</evidence>
<sequence>MPSSDLYVVLSLVGLCLASSPSLTRDGHVKSFSPPPNQHLTQDRRCVSGGQFTNNSQFNCHGAKFVSSNG</sequence>
<accession>A0A368GX57</accession>
<dbReference type="OrthoDB" id="5779160at2759"/>
<dbReference type="EMBL" id="JOJR01000060">
    <property type="protein sequence ID" value="RCN47587.1"/>
    <property type="molecule type" value="Genomic_DNA"/>
</dbReference>
<comment type="caution">
    <text evidence="2">The sequence shown here is derived from an EMBL/GenBank/DDBJ whole genome shotgun (WGS) entry which is preliminary data.</text>
</comment>
<evidence type="ECO:0008006" key="4">
    <source>
        <dbReference type="Google" id="ProtNLM"/>
    </source>
</evidence>